<proteinExistence type="predicted"/>
<reference evidence="1" key="1">
    <citation type="submission" date="2014-11" db="EMBL/GenBank/DDBJ databases">
        <authorList>
            <person name="Amaro Gonzalez C."/>
        </authorList>
    </citation>
    <scope>NUCLEOTIDE SEQUENCE</scope>
</reference>
<organism evidence="1">
    <name type="scientific">Anguilla anguilla</name>
    <name type="common">European freshwater eel</name>
    <name type="synonym">Muraena anguilla</name>
    <dbReference type="NCBI Taxonomy" id="7936"/>
    <lineage>
        <taxon>Eukaryota</taxon>
        <taxon>Metazoa</taxon>
        <taxon>Chordata</taxon>
        <taxon>Craniata</taxon>
        <taxon>Vertebrata</taxon>
        <taxon>Euteleostomi</taxon>
        <taxon>Actinopterygii</taxon>
        <taxon>Neopterygii</taxon>
        <taxon>Teleostei</taxon>
        <taxon>Anguilliformes</taxon>
        <taxon>Anguillidae</taxon>
        <taxon>Anguilla</taxon>
    </lineage>
</organism>
<accession>A0A0E9RHU9</accession>
<name>A0A0E9RHU9_ANGAN</name>
<protein>
    <submittedName>
        <fullName evidence="1">Uncharacterized protein</fullName>
    </submittedName>
</protein>
<evidence type="ECO:0000313" key="1">
    <source>
        <dbReference type="EMBL" id="JAH27908.1"/>
    </source>
</evidence>
<dbReference type="EMBL" id="GBXM01080669">
    <property type="protein sequence ID" value="JAH27908.1"/>
    <property type="molecule type" value="Transcribed_RNA"/>
</dbReference>
<sequence length="12" mass="1368">MTSSQFPQNIKS</sequence>
<reference evidence="1" key="2">
    <citation type="journal article" date="2015" name="Fish Shellfish Immunol.">
        <title>Early steps in the European eel (Anguilla anguilla)-Vibrio vulnificus interaction in the gills: Role of the RtxA13 toxin.</title>
        <authorList>
            <person name="Callol A."/>
            <person name="Pajuelo D."/>
            <person name="Ebbesson L."/>
            <person name="Teles M."/>
            <person name="MacKenzie S."/>
            <person name="Amaro C."/>
        </authorList>
    </citation>
    <scope>NUCLEOTIDE SEQUENCE</scope>
</reference>